<dbReference type="WBParaSite" id="SCUD_0000519601-mRNA-1">
    <property type="protein sequence ID" value="SCUD_0000519601-mRNA-1"/>
    <property type="gene ID" value="SCUD_0000519601"/>
</dbReference>
<protein>
    <submittedName>
        <fullName evidence="1 3">Uncharacterized protein</fullName>
    </submittedName>
</protein>
<sequence>MDCGLKTTVGKIQSVNHRNNLILQNYKVCEVIY</sequence>
<gene>
    <name evidence="1" type="ORF">SCUD_LOCUS5197</name>
</gene>
<organism evidence="3">
    <name type="scientific">Schistosoma curassoni</name>
    <dbReference type="NCBI Taxonomy" id="6186"/>
    <lineage>
        <taxon>Eukaryota</taxon>
        <taxon>Metazoa</taxon>
        <taxon>Spiralia</taxon>
        <taxon>Lophotrochozoa</taxon>
        <taxon>Platyhelminthes</taxon>
        <taxon>Trematoda</taxon>
        <taxon>Digenea</taxon>
        <taxon>Strigeidida</taxon>
        <taxon>Schistosomatoidea</taxon>
        <taxon>Schistosomatidae</taxon>
        <taxon>Schistosoma</taxon>
    </lineage>
</organism>
<dbReference type="Proteomes" id="UP000279833">
    <property type="component" value="Unassembled WGS sequence"/>
</dbReference>
<proteinExistence type="predicted"/>
<name>A0A183JR57_9TREM</name>
<dbReference type="AlphaFoldDB" id="A0A183JR57"/>
<evidence type="ECO:0000313" key="1">
    <source>
        <dbReference type="EMBL" id="VDO93863.1"/>
    </source>
</evidence>
<reference evidence="3" key="1">
    <citation type="submission" date="2016-06" db="UniProtKB">
        <authorList>
            <consortium name="WormBaseParasite"/>
        </authorList>
    </citation>
    <scope>IDENTIFICATION</scope>
</reference>
<keyword evidence="2" id="KW-1185">Reference proteome</keyword>
<evidence type="ECO:0000313" key="2">
    <source>
        <dbReference type="Proteomes" id="UP000279833"/>
    </source>
</evidence>
<evidence type="ECO:0000313" key="3">
    <source>
        <dbReference type="WBParaSite" id="SCUD_0000519601-mRNA-1"/>
    </source>
</evidence>
<accession>A0A183JR57</accession>
<reference evidence="1 2" key="2">
    <citation type="submission" date="2018-11" db="EMBL/GenBank/DDBJ databases">
        <authorList>
            <consortium name="Pathogen Informatics"/>
        </authorList>
    </citation>
    <scope>NUCLEOTIDE SEQUENCE [LARGE SCALE GENOMIC DNA]</scope>
    <source>
        <strain evidence="1">Dakar</strain>
        <strain evidence="2">Dakar, Senegal</strain>
    </source>
</reference>
<dbReference type="EMBL" id="UZAK01008027">
    <property type="protein sequence ID" value="VDO93863.1"/>
    <property type="molecule type" value="Genomic_DNA"/>
</dbReference>